<organism evidence="1">
    <name type="scientific">Siphoviridae sp. ctNDP2</name>
    <dbReference type="NCBI Taxonomy" id="2826265"/>
    <lineage>
        <taxon>Viruses</taxon>
        <taxon>Duplodnaviria</taxon>
        <taxon>Heunggongvirae</taxon>
        <taxon>Uroviricota</taxon>
        <taxon>Caudoviricetes</taxon>
    </lineage>
</organism>
<dbReference type="EMBL" id="BK015150">
    <property type="protein sequence ID" value="DAD93020.1"/>
    <property type="molecule type" value="Genomic_DNA"/>
</dbReference>
<proteinExistence type="predicted"/>
<reference evidence="1" key="1">
    <citation type="journal article" date="2021" name="Proc. Natl. Acad. Sci. U.S.A.">
        <title>A Catalog of Tens of Thousands of Viruses from Human Metagenomes Reveals Hidden Associations with Chronic Diseases.</title>
        <authorList>
            <person name="Tisza M.J."/>
            <person name="Buck C.B."/>
        </authorList>
    </citation>
    <scope>NUCLEOTIDE SEQUENCE</scope>
    <source>
        <strain evidence="1">CtNDP2</strain>
    </source>
</reference>
<accession>A0A8S5NF38</accession>
<evidence type="ECO:0000313" key="1">
    <source>
        <dbReference type="EMBL" id="DAD93020.1"/>
    </source>
</evidence>
<protein>
    <submittedName>
        <fullName evidence="1">Uncharacterized protein</fullName>
    </submittedName>
</protein>
<name>A0A8S5NF38_9CAUD</name>
<sequence length="57" mass="6845">MKNDANIRNFIEISGNLHGKQPEILIFRRKIRLFFKISPFLFGGFRFSSYLCHRLTR</sequence>